<dbReference type="Gene3D" id="1.10.3130.20">
    <property type="entry name" value="Phycobilisome linker domain"/>
    <property type="match status" value="1"/>
</dbReference>
<dbReference type="InterPro" id="IPR044665">
    <property type="entry name" value="E_coli_cyclophilin_A-like"/>
</dbReference>
<dbReference type="InterPro" id="IPR029000">
    <property type="entry name" value="Cyclophilin-like_dom_sf"/>
</dbReference>
<evidence type="ECO:0000256" key="3">
    <source>
        <dbReference type="ARBA" id="ARBA00023235"/>
    </source>
</evidence>
<dbReference type="HOGENOM" id="CLU_458465_0_0_3"/>
<dbReference type="CDD" id="cd11304">
    <property type="entry name" value="Cadherin_repeat"/>
    <property type="match status" value="1"/>
</dbReference>
<dbReference type="AlphaFoldDB" id="A2BZK6"/>
<evidence type="ECO:0000313" key="5">
    <source>
        <dbReference type="EMBL" id="ABM74666.1"/>
    </source>
</evidence>
<feature type="domain" description="PPIase cyclophilin-type" evidence="4">
    <location>
        <begin position="91"/>
        <end position="258"/>
    </location>
</feature>
<dbReference type="InterPro" id="IPR025282">
    <property type="entry name" value="DUF4214"/>
</dbReference>
<dbReference type="Proteomes" id="UP000002592">
    <property type="component" value="Chromosome"/>
</dbReference>
<dbReference type="EMBL" id="CP000553">
    <property type="protein sequence ID" value="ABM74666.1"/>
    <property type="molecule type" value="Genomic_DNA"/>
</dbReference>
<protein>
    <recommendedName>
        <fullName evidence="1">peptidylprolyl isomerase</fullName>
        <ecNumber evidence="1">5.2.1.8</ecNumber>
    </recommendedName>
</protein>
<dbReference type="Gene3D" id="2.40.100.10">
    <property type="entry name" value="Cyclophilin-like"/>
    <property type="match status" value="1"/>
</dbReference>
<dbReference type="Pfam" id="PF00160">
    <property type="entry name" value="Pro_isomerase"/>
    <property type="match status" value="1"/>
</dbReference>
<dbReference type="SUPFAM" id="SSF50891">
    <property type="entry name" value="Cyclophilin-like"/>
    <property type="match status" value="1"/>
</dbReference>
<evidence type="ECO:0000256" key="1">
    <source>
        <dbReference type="ARBA" id="ARBA00013194"/>
    </source>
</evidence>
<dbReference type="PANTHER" id="PTHR43246">
    <property type="entry name" value="PEPTIDYL-PROLYL CIS-TRANS ISOMERASE CYP38, CHLOROPLASTIC"/>
    <property type="match status" value="1"/>
</dbReference>
<dbReference type="InterPro" id="IPR038255">
    <property type="entry name" value="PBS_linker_sf"/>
</dbReference>
<name>A2BZK6_PROM1</name>
<dbReference type="InterPro" id="IPR001343">
    <property type="entry name" value="Hemolysn_Ca-bd"/>
</dbReference>
<keyword evidence="3" id="KW-0413">Isomerase</keyword>
<dbReference type="InterPro" id="IPR011049">
    <property type="entry name" value="Serralysin-like_metalloprot_C"/>
</dbReference>
<evidence type="ECO:0000313" key="6">
    <source>
        <dbReference type="Proteomes" id="UP000002592"/>
    </source>
</evidence>
<keyword evidence="2" id="KW-0697">Rotamase</keyword>
<sequence length="595" mass="65355">MTAPLIQGASGMEGEKLTYASTNENNKEIYTFTANEPVTWSISGGEKHLFSIDQDTGKLSFKDVPDYETIKSLNGTTVEFHTNFSTASVGSKFFVEVYNDQNQTNKTTPITTNNFIEYVSDGSYDNTLIHRLVSDFVIQGGGYTWPSLASNESGGYPLTVKSKGEIINEPINSNLMGTIAMAKVSGQPNSATSEWFINLSDNINLDSQNEGFSVFGHLLGDSINNPLLLNNQTKYNVNFSDVGLNIPELPLINLQGNVINIANYFAIHKVSTISQRPSEIENVFNVIVTANDSLGNQSNQYVVVNVKDIQGEVLDGIDGPDVLKGGLGNDTFKGNGGNDTIDGGSDFDIATYSGNFSDYTFTIANKVVTISDNRLSENDGIDTLSNIEKLTFVDKNALITSKEIKAIDVLGFQAEKVYSGKSDSYKFYDLGGNNYGVGTSTGIDQLTGESILKFDDKNMNLKHDIKATFDQVTGLDTDSGKMFRLYNASFKRLPDPDGLRYWISNFSSGKDDERAVASSFLASAEFKERYGEDVSNESYVNTLYINVLGRDYDQAGYNYWLGNLNNGVETKYELLLGFSESVENKGLFSEMTGFY</sequence>
<dbReference type="PROSITE" id="PS50072">
    <property type="entry name" value="CSA_PPIASE_2"/>
    <property type="match status" value="1"/>
</dbReference>
<proteinExistence type="predicted"/>
<dbReference type="GO" id="GO:0003755">
    <property type="term" value="F:peptidyl-prolyl cis-trans isomerase activity"/>
    <property type="evidence" value="ECO:0007669"/>
    <property type="project" value="UniProtKB-KW"/>
</dbReference>
<evidence type="ECO:0000256" key="2">
    <source>
        <dbReference type="ARBA" id="ARBA00023110"/>
    </source>
</evidence>
<dbReference type="RefSeq" id="WP_011822904.1">
    <property type="nucleotide sequence ID" value="NC_008819.1"/>
</dbReference>
<dbReference type="Pfam" id="PF13946">
    <property type="entry name" value="DUF4214"/>
    <property type="match status" value="1"/>
</dbReference>
<gene>
    <name evidence="5" type="ordered locus">NATL1_01021</name>
</gene>
<dbReference type="EC" id="5.2.1.8" evidence="1"/>
<accession>A2BZK6</accession>
<dbReference type="GO" id="GO:0005509">
    <property type="term" value="F:calcium ion binding"/>
    <property type="evidence" value="ECO:0007669"/>
    <property type="project" value="InterPro"/>
</dbReference>
<dbReference type="Gene3D" id="2.150.10.10">
    <property type="entry name" value="Serralysin-like metalloprotease, C-terminal"/>
    <property type="match status" value="1"/>
</dbReference>
<dbReference type="InterPro" id="IPR002130">
    <property type="entry name" value="Cyclophilin-type_PPIase_dom"/>
</dbReference>
<organism evidence="5 6">
    <name type="scientific">Prochlorococcus marinus (strain NATL1A)</name>
    <dbReference type="NCBI Taxonomy" id="167555"/>
    <lineage>
        <taxon>Bacteria</taxon>
        <taxon>Bacillati</taxon>
        <taxon>Cyanobacteriota</taxon>
        <taxon>Cyanophyceae</taxon>
        <taxon>Synechococcales</taxon>
        <taxon>Prochlorococcaceae</taxon>
        <taxon>Prochlorococcus</taxon>
    </lineage>
</organism>
<dbReference type="Pfam" id="PF00353">
    <property type="entry name" value="HemolysinCabind"/>
    <property type="match status" value="1"/>
</dbReference>
<dbReference type="Gene3D" id="2.60.40.60">
    <property type="entry name" value="Cadherins"/>
    <property type="match status" value="1"/>
</dbReference>
<reference evidence="6" key="1">
    <citation type="journal article" date="2007" name="PLoS Genet.">
        <title>Patterns and implications of gene gain and loss in the evolution of Prochlorococcus.</title>
        <authorList>
            <person name="Kettler G.C."/>
            <person name="Martiny A.C."/>
            <person name="Huang K."/>
            <person name="Zucker J."/>
            <person name="Coleman M.L."/>
            <person name="Rodrigue S."/>
            <person name="Chen F."/>
            <person name="Lapidus A."/>
            <person name="Ferriera S."/>
            <person name="Johnson J."/>
            <person name="Steglich C."/>
            <person name="Church G.M."/>
            <person name="Richardson P."/>
            <person name="Chisholm S.W."/>
        </authorList>
    </citation>
    <scope>NUCLEOTIDE SEQUENCE [LARGE SCALE GENOMIC DNA]</scope>
    <source>
        <strain evidence="6">NATL1A</strain>
    </source>
</reference>
<dbReference type="eggNOG" id="COG2931">
    <property type="taxonomic scope" value="Bacteria"/>
</dbReference>
<dbReference type="eggNOG" id="COG0652">
    <property type="taxonomic scope" value="Bacteria"/>
</dbReference>
<dbReference type="SUPFAM" id="SSF51120">
    <property type="entry name" value="beta-Roll"/>
    <property type="match status" value="1"/>
</dbReference>
<dbReference type="KEGG" id="pme:NATL1_01021"/>
<evidence type="ECO:0000259" key="4">
    <source>
        <dbReference type="PROSITE" id="PS50072"/>
    </source>
</evidence>